<dbReference type="AlphaFoldDB" id="A0A6C2ULL2"/>
<evidence type="ECO:0000313" key="2">
    <source>
        <dbReference type="Proteomes" id="UP000346198"/>
    </source>
</evidence>
<protein>
    <submittedName>
        <fullName evidence="1">Uncharacterized protein</fullName>
    </submittedName>
</protein>
<accession>A0A6C2ULL2</accession>
<organism evidence="1 2">
    <name type="scientific">Pontiella sulfatireligans</name>
    <dbReference type="NCBI Taxonomy" id="2750658"/>
    <lineage>
        <taxon>Bacteria</taxon>
        <taxon>Pseudomonadati</taxon>
        <taxon>Kiritimatiellota</taxon>
        <taxon>Kiritimatiellia</taxon>
        <taxon>Kiritimatiellales</taxon>
        <taxon>Pontiellaceae</taxon>
        <taxon>Pontiella</taxon>
    </lineage>
</organism>
<sequence>MQKKRLFQEYLLFGGNHHYFGGKNQAGSFGIWENVLSLGEECAITQDFKLDAGNGFSGSSFG</sequence>
<gene>
    <name evidence="1" type="ORF">SCARR_02926</name>
</gene>
<evidence type="ECO:0000313" key="1">
    <source>
        <dbReference type="EMBL" id="VGO20859.1"/>
    </source>
</evidence>
<name>A0A6C2ULL2_9BACT</name>
<proteinExistence type="predicted"/>
<reference evidence="1 2" key="1">
    <citation type="submission" date="2019-04" db="EMBL/GenBank/DDBJ databases">
        <authorList>
            <person name="Van Vliet M D."/>
        </authorList>
    </citation>
    <scope>NUCLEOTIDE SEQUENCE [LARGE SCALE GENOMIC DNA]</scope>
    <source>
        <strain evidence="1 2">F21</strain>
    </source>
</reference>
<keyword evidence="2" id="KW-1185">Reference proteome</keyword>
<dbReference type="Proteomes" id="UP000346198">
    <property type="component" value="Unassembled WGS sequence"/>
</dbReference>
<dbReference type="EMBL" id="CAAHFH010000002">
    <property type="protein sequence ID" value="VGO20859.1"/>
    <property type="molecule type" value="Genomic_DNA"/>
</dbReference>